<protein>
    <submittedName>
        <fullName evidence="2">Uncharacterized protein</fullName>
    </submittedName>
</protein>
<reference evidence="2" key="1">
    <citation type="submission" date="2021-12" db="EMBL/GenBank/DDBJ databases">
        <authorList>
            <person name="Martin H S."/>
        </authorList>
    </citation>
    <scope>NUCLEOTIDE SEQUENCE</scope>
</reference>
<accession>A0A8J9VGP1</accession>
<name>A0A8J9VGP1_9NEOP</name>
<feature type="non-terminal residue" evidence="2">
    <location>
        <position position="183"/>
    </location>
</feature>
<dbReference type="EMBL" id="OV170229">
    <property type="protein sequence ID" value="CAH0731387.1"/>
    <property type="molecule type" value="Genomic_DNA"/>
</dbReference>
<evidence type="ECO:0000313" key="3">
    <source>
        <dbReference type="Proteomes" id="UP000838878"/>
    </source>
</evidence>
<keyword evidence="3" id="KW-1185">Reference proteome</keyword>
<evidence type="ECO:0000313" key="2">
    <source>
        <dbReference type="EMBL" id="CAH0731387.1"/>
    </source>
</evidence>
<organism evidence="2 3">
    <name type="scientific">Brenthis ino</name>
    <name type="common">lesser marbled fritillary</name>
    <dbReference type="NCBI Taxonomy" id="405034"/>
    <lineage>
        <taxon>Eukaryota</taxon>
        <taxon>Metazoa</taxon>
        <taxon>Ecdysozoa</taxon>
        <taxon>Arthropoda</taxon>
        <taxon>Hexapoda</taxon>
        <taxon>Insecta</taxon>
        <taxon>Pterygota</taxon>
        <taxon>Neoptera</taxon>
        <taxon>Endopterygota</taxon>
        <taxon>Lepidoptera</taxon>
        <taxon>Glossata</taxon>
        <taxon>Ditrysia</taxon>
        <taxon>Papilionoidea</taxon>
        <taxon>Nymphalidae</taxon>
        <taxon>Heliconiinae</taxon>
        <taxon>Argynnini</taxon>
        <taxon>Brenthis</taxon>
    </lineage>
</organism>
<proteinExistence type="predicted"/>
<dbReference type="AlphaFoldDB" id="A0A8J9VGP1"/>
<dbReference type="OrthoDB" id="7409986at2759"/>
<evidence type="ECO:0000256" key="1">
    <source>
        <dbReference type="SAM" id="MobiDB-lite"/>
    </source>
</evidence>
<gene>
    <name evidence="2" type="ORF">BINO364_LOCUS16266</name>
</gene>
<dbReference type="Proteomes" id="UP000838878">
    <property type="component" value="Chromosome 9"/>
</dbReference>
<sequence>MAVLKALSNVGNGSSVRNLRFIIFDLTSQTNLSRKASGKKDLKSQFLQGVKTSQSCDLSSIIRIFGIQASSSFNPFCEDEDSEALAPPPTTSKSKNSEVETPPTTPTVKRRKTILESEEESKPLRAEKLRSFLSQRVASGYTTQSDLSKRGNYFFELLVYNADEVEKIPATLETRNLHVKTCH</sequence>
<feature type="region of interest" description="Disordered" evidence="1">
    <location>
        <begin position="78"/>
        <end position="121"/>
    </location>
</feature>